<accession>A0A7Y9S007</accession>
<evidence type="ECO:0000313" key="1">
    <source>
        <dbReference type="EMBL" id="NYG57947.1"/>
    </source>
</evidence>
<name>A0A7Y9S007_9ACTN</name>
<evidence type="ECO:0000313" key="2">
    <source>
        <dbReference type="Proteomes" id="UP000540656"/>
    </source>
</evidence>
<dbReference type="EMBL" id="JACCAA010000001">
    <property type="protein sequence ID" value="NYG57947.1"/>
    <property type="molecule type" value="Genomic_DNA"/>
</dbReference>
<dbReference type="AlphaFoldDB" id="A0A7Y9S007"/>
<comment type="caution">
    <text evidence="1">The sequence shown here is derived from an EMBL/GenBank/DDBJ whole genome shotgun (WGS) entry which is preliminary data.</text>
</comment>
<keyword evidence="2" id="KW-1185">Reference proteome</keyword>
<reference evidence="1 2" key="1">
    <citation type="submission" date="2020-07" db="EMBL/GenBank/DDBJ databases">
        <title>Sequencing the genomes of 1000 actinobacteria strains.</title>
        <authorList>
            <person name="Klenk H.-P."/>
        </authorList>
    </citation>
    <scope>NUCLEOTIDE SEQUENCE [LARGE SCALE GENOMIC DNA]</scope>
    <source>
        <strain evidence="1 2">DSM 23819</strain>
    </source>
</reference>
<gene>
    <name evidence="1" type="ORF">BJ980_000870</name>
</gene>
<dbReference type="Proteomes" id="UP000540656">
    <property type="component" value="Unassembled WGS sequence"/>
</dbReference>
<protein>
    <submittedName>
        <fullName evidence="1">Uncharacterized protein</fullName>
    </submittedName>
</protein>
<sequence length="140" mass="15681">MEVYSRCRLQRIYSHAAKLGQIEQALRAHGARLDDLSFGPALIEKGSTTSMVFDLYWVGDGRSRIFEGANSAPEGGRLLMRWNAVPSANRADLESQIIERWLPEASAWAAKARTRGNAWAASDHRWMLVNTHGRLTVTID</sequence>
<proteinExistence type="predicted"/>
<dbReference type="RefSeq" id="WP_179501157.1">
    <property type="nucleotide sequence ID" value="NZ_JACCAA010000001.1"/>
</dbReference>
<organism evidence="1 2">
    <name type="scientific">Nocardioides daedukensis</name>
    <dbReference type="NCBI Taxonomy" id="634462"/>
    <lineage>
        <taxon>Bacteria</taxon>
        <taxon>Bacillati</taxon>
        <taxon>Actinomycetota</taxon>
        <taxon>Actinomycetes</taxon>
        <taxon>Propionibacteriales</taxon>
        <taxon>Nocardioidaceae</taxon>
        <taxon>Nocardioides</taxon>
    </lineage>
</organism>